<dbReference type="AlphaFoldDB" id="A0A8H7DTS9"/>
<evidence type="ECO:0000313" key="2">
    <source>
        <dbReference type="EMBL" id="KAF7426796.1"/>
    </source>
</evidence>
<dbReference type="VEuPathDB" id="FungiDB:PC9H_009165"/>
<organism evidence="2 3">
    <name type="scientific">Pleurotus ostreatus</name>
    <name type="common">Oyster mushroom</name>
    <name type="synonym">White-rot fungus</name>
    <dbReference type="NCBI Taxonomy" id="5322"/>
    <lineage>
        <taxon>Eukaryota</taxon>
        <taxon>Fungi</taxon>
        <taxon>Dikarya</taxon>
        <taxon>Basidiomycota</taxon>
        <taxon>Agaricomycotina</taxon>
        <taxon>Agaricomycetes</taxon>
        <taxon>Agaricomycetidae</taxon>
        <taxon>Agaricales</taxon>
        <taxon>Pleurotineae</taxon>
        <taxon>Pleurotaceae</taxon>
        <taxon>Pleurotus</taxon>
    </lineage>
</organism>
<feature type="region of interest" description="Disordered" evidence="1">
    <location>
        <begin position="1"/>
        <end position="24"/>
    </location>
</feature>
<dbReference type="GeneID" id="59378983"/>
<proteinExistence type="predicted"/>
<dbReference type="Proteomes" id="UP000623687">
    <property type="component" value="Unassembled WGS sequence"/>
</dbReference>
<dbReference type="EMBL" id="JACETU010000006">
    <property type="protein sequence ID" value="KAF7426796.1"/>
    <property type="molecule type" value="Genomic_DNA"/>
</dbReference>
<sequence length="277" mass="30651">MPDLALSMSSPNASQHEPAQPTMADVVSQMTGADRRIFLLLTCPPKSTNDLHGRPSLRNAFIKFVSRARAYEYLPLNTVPDKKSRFQPPRWRYGYKFTFEQALAVNEQRLPPDQQLSPLSWFRECCDDDADPVAERARVAGSWLETRVNVIMEGDQEAQWCHAWENGERILVLSFRDTWRLGEAPGADQVAAISELMFGKYVEPMWVGIHAGPANGLAAVAVENVEAERCSVIPIPTGGNVSTGPSSPPELAGDPPKLLPKHVGSTFGYTKSVRHNP</sequence>
<comment type="caution">
    <text evidence="2">The sequence shown here is derived from an EMBL/GenBank/DDBJ whole genome shotgun (WGS) entry which is preliminary data.</text>
</comment>
<evidence type="ECO:0000313" key="3">
    <source>
        <dbReference type="Proteomes" id="UP000623687"/>
    </source>
</evidence>
<gene>
    <name evidence="2" type="ORF">PC9H_009165</name>
</gene>
<keyword evidence="3" id="KW-1185">Reference proteome</keyword>
<feature type="region of interest" description="Disordered" evidence="1">
    <location>
        <begin position="236"/>
        <end position="277"/>
    </location>
</feature>
<feature type="compositionally biased region" description="Polar residues" evidence="1">
    <location>
        <begin position="7"/>
        <end position="17"/>
    </location>
</feature>
<reference evidence="2" key="1">
    <citation type="submission" date="2019-07" db="EMBL/GenBank/DDBJ databases">
        <authorList>
            <person name="Palmer J.M."/>
        </authorList>
    </citation>
    <scope>NUCLEOTIDE SEQUENCE</scope>
    <source>
        <strain evidence="2">PC9</strain>
    </source>
</reference>
<name>A0A8H7DTS9_PLEOS</name>
<protein>
    <submittedName>
        <fullName evidence="2">Uncharacterized protein</fullName>
    </submittedName>
</protein>
<accession>A0A8H7DTS9</accession>
<evidence type="ECO:0000256" key="1">
    <source>
        <dbReference type="SAM" id="MobiDB-lite"/>
    </source>
</evidence>
<dbReference type="RefSeq" id="XP_036630100.1">
    <property type="nucleotide sequence ID" value="XM_036778672.1"/>
</dbReference>